<dbReference type="InterPro" id="IPR001584">
    <property type="entry name" value="Integrase_cat-core"/>
</dbReference>
<dbReference type="Pfam" id="PF07727">
    <property type="entry name" value="RVT_2"/>
    <property type="match status" value="1"/>
</dbReference>
<feature type="compositionally biased region" description="Low complexity" evidence="3">
    <location>
        <begin position="945"/>
        <end position="954"/>
    </location>
</feature>
<reference evidence="5" key="1">
    <citation type="journal article" date="2019" name="Sci. Rep.">
        <title>Draft genome of Tanacetum cinerariifolium, the natural source of mosquito coil.</title>
        <authorList>
            <person name="Yamashiro T."/>
            <person name="Shiraishi A."/>
            <person name="Satake H."/>
            <person name="Nakayama K."/>
        </authorList>
    </citation>
    <scope>NUCLEOTIDE SEQUENCE</scope>
</reference>
<dbReference type="GO" id="GO:0016787">
    <property type="term" value="F:hydrolase activity"/>
    <property type="evidence" value="ECO:0007669"/>
    <property type="project" value="UniProtKB-KW"/>
</dbReference>
<feature type="compositionally biased region" description="Basic and acidic residues" evidence="3">
    <location>
        <begin position="957"/>
        <end position="968"/>
    </location>
</feature>
<evidence type="ECO:0000256" key="1">
    <source>
        <dbReference type="ARBA" id="ARBA00022723"/>
    </source>
</evidence>
<evidence type="ECO:0000256" key="2">
    <source>
        <dbReference type="ARBA" id="ARBA00022801"/>
    </source>
</evidence>
<evidence type="ECO:0000256" key="3">
    <source>
        <dbReference type="SAM" id="MobiDB-lite"/>
    </source>
</evidence>
<feature type="compositionally biased region" description="Low complexity" evidence="3">
    <location>
        <begin position="75"/>
        <end position="89"/>
    </location>
</feature>
<dbReference type="PROSITE" id="PS50994">
    <property type="entry name" value="INTEGRASE"/>
    <property type="match status" value="1"/>
</dbReference>
<evidence type="ECO:0000313" key="5">
    <source>
        <dbReference type="EMBL" id="GEU40994.1"/>
    </source>
</evidence>
<keyword evidence="1" id="KW-0479">Metal-binding</keyword>
<sequence>MHRNNAPREVLMKTVLRPLNTTRPVNNPHPKTIVHYARPMLRFSKSAQSTVKKPYQQRTAFTNITFRPRPVNTDRPTPVNTVRPRPVNTARPNSAVVNAVMTNKGHPQQVQEDQGYVDSGCSRHMTGNMSYLSDFKEFNGGYVTFWGRSKWWQNHCVSQMCDRKNNILFTYIEYLVLSPNFKLPDENQILLRVPRRNNMDSVDMKNIVPKESLTCLVAKATLDESILWHKRLGHINFKNINKLVKDNLVRGIKREFSIARTPQQNSVTERRNRTLIEAARTMLADYKLPTTYWAKAVNIVCYVQNRVLVVKPHNKTPYNLFRGRSPALSFMKPFRCHVTILNTLDHLGTFDGKADEGYFVGYSMHSKAFRVYNIRTRRVEENLHIEFLENKPIVAGARPKWLFDIDMLTESMNYVPIIAGDMRNINTTYQVPSTPNTRIHKDHLLDLVIGDVQSSVLTRKIIKTTQEQGFISTVYEEKTHEDLNTCLFACFLSKIELTRVAKSLIGPAWVEAMQEELLLFKLQKVWILVDLPKAQIEAIRLFLAYGSFMSFMVYQMDVKSAFFYERIEEEVYVCQPLGFEDPNHPNKVYKVVKALYGLHQAPRAWYETLAKYLLDNRFHRGKIDQTLFIKRNNGDILFVQMSSMGELTFFLGLQVKQTEDRIFISQVKYVTDVLRKFNLSDVKTASTQVDTKKPLVKDADCVDVDVHLYRSMIGSLMCLTTSRPDIMYATSAKVKTVNKDVQLQALVDGKRVIVNEASIIRDLRLDDAEAPEEVGEIQTDTQDTPILTQPSSSQPQRKRKSRRKQRKEIEEEEGLRDQEDASKQGRMAEIDADEDLSLINETTQDQGRMNEEDLFGVHDLDGYEVILDITAGQNVEQDATFAENKVSTDGDEVVTTADDAKITTAATTLQISKDDVTLAQTLTEIKAAKPRARGVIVQEPSEFRTTSSLQSSQLPQAKDKGKGNMVEHEKPLKKKDTISIDEEIARKLKAQLKVEMEEGERIAREKVEANIDVVEQWDKVQAKIDADIELAQKLQTKEQEQLTDAEKAKLFMEFLEKRRKFFARKRKIKKRNIPPTKAQQRNLMCTYFKNMDGWKLKNLKKKSFDEIQKLFDLAMKKRLEKEDDSVELKRCWEIVPEDDDDVTIKATPLSSKSPTIVDYKIYKEGKKSYFRIIRCTHLQANILHQMGKDVRLQVDYKVEMAYDILRLIKRQINEGYIPT</sequence>
<dbReference type="InterPro" id="IPR013103">
    <property type="entry name" value="RVT_2"/>
</dbReference>
<feature type="compositionally biased region" description="Basic and acidic residues" evidence="3">
    <location>
        <begin position="815"/>
        <end position="829"/>
    </location>
</feature>
<dbReference type="InterPro" id="IPR039537">
    <property type="entry name" value="Retrotran_Ty1/copia-like"/>
</dbReference>
<keyword evidence="2" id="KW-0378">Hydrolase</keyword>
<evidence type="ECO:0000259" key="4">
    <source>
        <dbReference type="PROSITE" id="PS50994"/>
    </source>
</evidence>
<dbReference type="AlphaFoldDB" id="A0A6L2JZB0"/>
<dbReference type="InterPro" id="IPR012337">
    <property type="entry name" value="RNaseH-like_sf"/>
</dbReference>
<organism evidence="5">
    <name type="scientific">Tanacetum cinerariifolium</name>
    <name type="common">Dalmatian daisy</name>
    <name type="synonym">Chrysanthemum cinerariifolium</name>
    <dbReference type="NCBI Taxonomy" id="118510"/>
    <lineage>
        <taxon>Eukaryota</taxon>
        <taxon>Viridiplantae</taxon>
        <taxon>Streptophyta</taxon>
        <taxon>Embryophyta</taxon>
        <taxon>Tracheophyta</taxon>
        <taxon>Spermatophyta</taxon>
        <taxon>Magnoliopsida</taxon>
        <taxon>eudicotyledons</taxon>
        <taxon>Gunneridae</taxon>
        <taxon>Pentapetalae</taxon>
        <taxon>asterids</taxon>
        <taxon>campanulids</taxon>
        <taxon>Asterales</taxon>
        <taxon>Asteraceae</taxon>
        <taxon>Asteroideae</taxon>
        <taxon>Anthemideae</taxon>
        <taxon>Anthemidinae</taxon>
        <taxon>Tanacetum</taxon>
    </lineage>
</organism>
<dbReference type="InterPro" id="IPR025724">
    <property type="entry name" value="GAG-pre-integrase_dom"/>
</dbReference>
<feature type="domain" description="Integrase catalytic" evidence="4">
    <location>
        <begin position="251"/>
        <end position="325"/>
    </location>
</feature>
<dbReference type="InterPro" id="IPR043502">
    <property type="entry name" value="DNA/RNA_pol_sf"/>
</dbReference>
<dbReference type="Pfam" id="PF13976">
    <property type="entry name" value="gag_pre-integrs"/>
    <property type="match status" value="1"/>
</dbReference>
<dbReference type="InterPro" id="IPR036397">
    <property type="entry name" value="RNaseH_sf"/>
</dbReference>
<feature type="compositionally biased region" description="Polar residues" evidence="3">
    <location>
        <begin position="778"/>
        <end position="788"/>
    </location>
</feature>
<accession>A0A6L2JZB0</accession>
<feature type="region of interest" description="Disordered" evidence="3">
    <location>
        <begin position="771"/>
        <end position="837"/>
    </location>
</feature>
<name>A0A6L2JZB0_TANCI</name>
<feature type="region of interest" description="Disordered" evidence="3">
    <location>
        <begin position="67"/>
        <end position="89"/>
    </location>
</feature>
<dbReference type="PANTHER" id="PTHR42648:SF32">
    <property type="entry name" value="RIBONUCLEASE H-LIKE DOMAIN, GAG-PRE-INTEGRASE DOMAIN PROTEIN-RELATED"/>
    <property type="match status" value="1"/>
</dbReference>
<dbReference type="PANTHER" id="PTHR42648">
    <property type="entry name" value="TRANSPOSASE, PUTATIVE-RELATED"/>
    <property type="match status" value="1"/>
</dbReference>
<dbReference type="GO" id="GO:0003676">
    <property type="term" value="F:nucleic acid binding"/>
    <property type="evidence" value="ECO:0007669"/>
    <property type="project" value="InterPro"/>
</dbReference>
<dbReference type="SUPFAM" id="SSF56672">
    <property type="entry name" value="DNA/RNA polymerases"/>
    <property type="match status" value="1"/>
</dbReference>
<dbReference type="InterPro" id="IPR057670">
    <property type="entry name" value="SH3_retrovirus"/>
</dbReference>
<comment type="caution">
    <text evidence="5">The sequence shown here is derived from an EMBL/GenBank/DDBJ whole genome shotgun (WGS) entry which is preliminary data.</text>
</comment>
<protein>
    <recommendedName>
        <fullName evidence="4">Integrase catalytic domain-containing protein</fullName>
    </recommendedName>
</protein>
<dbReference type="Pfam" id="PF25597">
    <property type="entry name" value="SH3_retrovirus"/>
    <property type="match status" value="1"/>
</dbReference>
<feature type="compositionally biased region" description="Basic residues" evidence="3">
    <location>
        <begin position="796"/>
        <end position="806"/>
    </location>
</feature>
<gene>
    <name evidence="5" type="ORF">Tci_012972</name>
</gene>
<dbReference type="EMBL" id="BKCJ010001378">
    <property type="protein sequence ID" value="GEU40994.1"/>
    <property type="molecule type" value="Genomic_DNA"/>
</dbReference>
<dbReference type="GO" id="GO:0015074">
    <property type="term" value="P:DNA integration"/>
    <property type="evidence" value="ECO:0007669"/>
    <property type="project" value="InterPro"/>
</dbReference>
<dbReference type="Gene3D" id="3.30.420.10">
    <property type="entry name" value="Ribonuclease H-like superfamily/Ribonuclease H"/>
    <property type="match status" value="1"/>
</dbReference>
<proteinExistence type="predicted"/>
<dbReference type="SUPFAM" id="SSF53098">
    <property type="entry name" value="Ribonuclease H-like"/>
    <property type="match status" value="1"/>
</dbReference>
<feature type="region of interest" description="Disordered" evidence="3">
    <location>
        <begin position="942"/>
        <end position="968"/>
    </location>
</feature>
<dbReference type="GO" id="GO:0046872">
    <property type="term" value="F:metal ion binding"/>
    <property type="evidence" value="ECO:0007669"/>
    <property type="project" value="UniProtKB-KW"/>
</dbReference>